<protein>
    <submittedName>
        <fullName evidence="2">Uncharacterized protein</fullName>
    </submittedName>
</protein>
<accession>S4PCF1</accession>
<keyword evidence="1" id="KW-0812">Transmembrane</keyword>
<proteinExistence type="predicted"/>
<evidence type="ECO:0000313" key="2">
    <source>
        <dbReference type="EMBL" id="JAA84650.1"/>
    </source>
</evidence>
<keyword evidence="1" id="KW-0472">Membrane</keyword>
<organism evidence="2">
    <name type="scientific">Pararge aegeria</name>
    <name type="common">speckled wood butterfly</name>
    <dbReference type="NCBI Taxonomy" id="116150"/>
    <lineage>
        <taxon>Eukaryota</taxon>
        <taxon>Metazoa</taxon>
        <taxon>Ecdysozoa</taxon>
        <taxon>Arthropoda</taxon>
        <taxon>Hexapoda</taxon>
        <taxon>Insecta</taxon>
        <taxon>Pterygota</taxon>
        <taxon>Neoptera</taxon>
        <taxon>Endopterygota</taxon>
        <taxon>Lepidoptera</taxon>
        <taxon>Glossata</taxon>
        <taxon>Ditrysia</taxon>
        <taxon>Papilionoidea</taxon>
        <taxon>Nymphalidae</taxon>
        <taxon>Satyrinae</taxon>
        <taxon>Satyrini</taxon>
        <taxon>Parargina</taxon>
        <taxon>Pararge</taxon>
    </lineage>
</organism>
<reference evidence="2" key="1">
    <citation type="journal article" date="2013" name="BMC Genomics">
        <title>Unscrambling butterfly oogenesis.</title>
        <authorList>
            <person name="Carter J.M."/>
            <person name="Baker S.C."/>
            <person name="Pink R."/>
            <person name="Carter D.R."/>
            <person name="Collins A."/>
            <person name="Tomlin J."/>
            <person name="Gibbs M."/>
            <person name="Breuker C.J."/>
        </authorList>
    </citation>
    <scope>NUCLEOTIDE SEQUENCE</scope>
    <source>
        <tissue evidence="2">Ovary</tissue>
    </source>
</reference>
<dbReference type="EMBL" id="GAIX01007910">
    <property type="protein sequence ID" value="JAA84650.1"/>
    <property type="molecule type" value="Transcribed_RNA"/>
</dbReference>
<reference evidence="2" key="2">
    <citation type="submission" date="2013-05" db="EMBL/GenBank/DDBJ databases">
        <authorList>
            <person name="Carter J.-M."/>
            <person name="Baker S.C."/>
            <person name="Pink R."/>
            <person name="Carter D.R.F."/>
            <person name="Collins A."/>
            <person name="Tomlin J."/>
            <person name="Gibbs M."/>
            <person name="Breuker C.J."/>
        </authorList>
    </citation>
    <scope>NUCLEOTIDE SEQUENCE</scope>
    <source>
        <tissue evidence="2">Ovary</tissue>
    </source>
</reference>
<dbReference type="AlphaFoldDB" id="S4PCF1"/>
<feature type="transmembrane region" description="Helical" evidence="1">
    <location>
        <begin position="12"/>
        <end position="36"/>
    </location>
</feature>
<keyword evidence="1" id="KW-1133">Transmembrane helix</keyword>
<evidence type="ECO:0000256" key="1">
    <source>
        <dbReference type="SAM" id="Phobius"/>
    </source>
</evidence>
<name>S4PCF1_9NEOP</name>
<sequence length="83" mass="8959">MTSTFSLLSSSLYSIGMLVALQLYVSFIFCCAIKLLRSLEDAHCRAGNSRTGCDVTTGAFLVGGGEGVLRYELQNCSYSNTFV</sequence>